<evidence type="ECO:0000313" key="4">
    <source>
        <dbReference type="EMBL" id="SEE34358.1"/>
    </source>
</evidence>
<dbReference type="Proteomes" id="UP000183208">
    <property type="component" value="Unassembled WGS sequence"/>
</dbReference>
<dbReference type="GO" id="GO:0016491">
    <property type="term" value="F:oxidoreductase activity"/>
    <property type="evidence" value="ECO:0007669"/>
    <property type="project" value="UniProtKB-KW"/>
</dbReference>
<gene>
    <name evidence="4" type="ORF">SAMN05444171_7107</name>
</gene>
<sequence length="236" mass="26474">MGLQEGSQMQRMDFETLAQTRKSVRGFRKQPVARAVIEEIIEVAKRAPSSMNTQPWHIHVLTGDPLEEVRRRNMEEMMAGARPKRDIVSHGEYQGVHRGRQVDVAKKLFAVMGIARDDKPMRQDWVLRGFRQFDAPVSLVLTYDRILDPGAVCHFDLGALCYGLVLAAWDRGLGSVINGQGITRSDIVREVAGIPEEEVIMTCVAMGYPDDSFPANAVRSDREPNGDFVRYVGFAD</sequence>
<organism evidence="4 5">
    <name type="scientific">Bradyrhizobium lablabi</name>
    <dbReference type="NCBI Taxonomy" id="722472"/>
    <lineage>
        <taxon>Bacteria</taxon>
        <taxon>Pseudomonadati</taxon>
        <taxon>Pseudomonadota</taxon>
        <taxon>Alphaproteobacteria</taxon>
        <taxon>Hyphomicrobiales</taxon>
        <taxon>Nitrobacteraceae</taxon>
        <taxon>Bradyrhizobium</taxon>
    </lineage>
</organism>
<keyword evidence="2" id="KW-0560">Oxidoreductase</keyword>
<dbReference type="Pfam" id="PF00881">
    <property type="entry name" value="Nitroreductase"/>
    <property type="match status" value="1"/>
</dbReference>
<feature type="domain" description="Nitroreductase" evidence="3">
    <location>
        <begin position="19"/>
        <end position="208"/>
    </location>
</feature>
<dbReference type="Gene3D" id="3.40.109.10">
    <property type="entry name" value="NADH Oxidase"/>
    <property type="match status" value="1"/>
</dbReference>
<dbReference type="AlphaFoldDB" id="A0A1H5I4G2"/>
<evidence type="ECO:0000313" key="5">
    <source>
        <dbReference type="Proteomes" id="UP000183208"/>
    </source>
</evidence>
<name>A0A1H5I4G2_9BRAD</name>
<dbReference type="CDD" id="cd02136">
    <property type="entry name" value="PnbA_NfnB-like"/>
    <property type="match status" value="1"/>
</dbReference>
<dbReference type="PANTHER" id="PTHR43673:SF10">
    <property type="entry name" value="NADH DEHYDROGENASE_NAD(P)H NITROREDUCTASE XCC3605-RELATED"/>
    <property type="match status" value="1"/>
</dbReference>
<dbReference type="EMBL" id="FNTI01000001">
    <property type="protein sequence ID" value="SEE34358.1"/>
    <property type="molecule type" value="Genomic_DNA"/>
</dbReference>
<comment type="similarity">
    <text evidence="1">Belongs to the nitroreductase family.</text>
</comment>
<dbReference type="InterPro" id="IPR000415">
    <property type="entry name" value="Nitroreductase-like"/>
</dbReference>
<accession>A0A1H5I4G2</accession>
<protein>
    <submittedName>
        <fullName evidence="4">Nitroreductase</fullName>
    </submittedName>
</protein>
<dbReference type="InterPro" id="IPR029479">
    <property type="entry name" value="Nitroreductase"/>
</dbReference>
<evidence type="ECO:0000259" key="3">
    <source>
        <dbReference type="Pfam" id="PF00881"/>
    </source>
</evidence>
<dbReference type="PANTHER" id="PTHR43673">
    <property type="entry name" value="NAD(P)H NITROREDUCTASE YDGI-RELATED"/>
    <property type="match status" value="1"/>
</dbReference>
<dbReference type="SUPFAM" id="SSF55469">
    <property type="entry name" value="FMN-dependent nitroreductase-like"/>
    <property type="match status" value="1"/>
</dbReference>
<evidence type="ECO:0000256" key="1">
    <source>
        <dbReference type="ARBA" id="ARBA00007118"/>
    </source>
</evidence>
<proteinExistence type="inferred from homology"/>
<evidence type="ECO:0000256" key="2">
    <source>
        <dbReference type="ARBA" id="ARBA00023002"/>
    </source>
</evidence>
<reference evidence="4 5" key="1">
    <citation type="submission" date="2016-10" db="EMBL/GenBank/DDBJ databases">
        <authorList>
            <person name="de Groot N.N."/>
        </authorList>
    </citation>
    <scope>NUCLEOTIDE SEQUENCE [LARGE SCALE GENOMIC DNA]</scope>
    <source>
        <strain evidence="4 5">GAS522</strain>
    </source>
</reference>